<keyword evidence="2" id="KW-1185">Reference proteome</keyword>
<evidence type="ECO:0000313" key="1">
    <source>
        <dbReference type="EMBL" id="MBB3896881.1"/>
    </source>
</evidence>
<sequence>MASAGEAFKAGDLAAAIAAQQAVVKAAPRDSGARWFLAELLLFAGEAERADRMLDAAVLEEPSPAVLEFRKLLRAEVIRQQVWGEGRAPKFSGEDATPAQTTAVRAAVLARAGEMEPAEEAALAAEDSRPATPGTAELADGTTIAFEDFRDADDLMAPMVEVLTTGGDHILVPLERIESLEFEAPRRPRDLAWRRTTITLREGTEGVVYMPAIYPGAAAQPDALRLGRATEWTEGPGPVRGHGQRLFLVGEEAVALADLATLRFAAPG</sequence>
<dbReference type="SUPFAM" id="SSF144059">
    <property type="entry name" value="ImpE-like"/>
    <property type="match status" value="1"/>
</dbReference>
<dbReference type="Gene3D" id="1.25.40.10">
    <property type="entry name" value="Tetratricopeptide repeat domain"/>
    <property type="match status" value="1"/>
</dbReference>
<proteinExistence type="predicted"/>
<dbReference type="Proteomes" id="UP000553193">
    <property type="component" value="Unassembled WGS sequence"/>
</dbReference>
<protein>
    <submittedName>
        <fullName evidence="1">Type VI secretion system protein ImpE</fullName>
    </submittedName>
</protein>
<dbReference type="AlphaFoldDB" id="A0A840A6M1"/>
<comment type="caution">
    <text evidence="1">The sequence shown here is derived from an EMBL/GenBank/DDBJ whole genome shotgun (WGS) entry which is preliminary data.</text>
</comment>
<dbReference type="Pfam" id="PF14559">
    <property type="entry name" value="TPR_19"/>
    <property type="match status" value="1"/>
</dbReference>
<reference evidence="1 2" key="1">
    <citation type="submission" date="2020-08" db="EMBL/GenBank/DDBJ databases">
        <title>Genomic Encyclopedia of Type Strains, Phase IV (KMG-IV): sequencing the most valuable type-strain genomes for metagenomic binning, comparative biology and taxonomic classification.</title>
        <authorList>
            <person name="Goeker M."/>
        </authorList>
    </citation>
    <scope>NUCLEOTIDE SEQUENCE [LARGE SCALE GENOMIC DNA]</scope>
    <source>
        <strain evidence="1 2">DSM 19979</strain>
    </source>
</reference>
<dbReference type="Pfam" id="PF07024">
    <property type="entry name" value="ImpE"/>
    <property type="match status" value="1"/>
</dbReference>
<organism evidence="1 2">
    <name type="scientific">Roseococcus suduntuyensis</name>
    <dbReference type="NCBI Taxonomy" id="455361"/>
    <lineage>
        <taxon>Bacteria</taxon>
        <taxon>Pseudomonadati</taxon>
        <taxon>Pseudomonadota</taxon>
        <taxon>Alphaproteobacteria</taxon>
        <taxon>Acetobacterales</taxon>
        <taxon>Roseomonadaceae</taxon>
        <taxon>Roseococcus</taxon>
    </lineage>
</organism>
<gene>
    <name evidence="1" type="ORF">GGQ83_000307</name>
</gene>
<name>A0A840A6M1_9PROT</name>
<evidence type="ECO:0000313" key="2">
    <source>
        <dbReference type="Proteomes" id="UP000553193"/>
    </source>
</evidence>
<dbReference type="EMBL" id="JACIDJ010000001">
    <property type="protein sequence ID" value="MBB3896881.1"/>
    <property type="molecule type" value="Genomic_DNA"/>
</dbReference>
<dbReference type="RefSeq" id="WP_184381835.1">
    <property type="nucleotide sequence ID" value="NZ_JACIDJ010000001.1"/>
</dbReference>
<dbReference type="InterPro" id="IPR011990">
    <property type="entry name" value="TPR-like_helical_dom_sf"/>
</dbReference>
<dbReference type="PIRSF" id="PIRSF029288">
    <property type="entry name" value="SciE_ImpE"/>
    <property type="match status" value="1"/>
</dbReference>
<dbReference type="InterPro" id="IPR009211">
    <property type="entry name" value="TagJ"/>
</dbReference>
<accession>A0A840A6M1</accession>